<feature type="region of interest" description="Disordered" evidence="1">
    <location>
        <begin position="172"/>
        <end position="219"/>
    </location>
</feature>
<feature type="compositionally biased region" description="Polar residues" evidence="1">
    <location>
        <begin position="666"/>
        <end position="680"/>
    </location>
</feature>
<evidence type="ECO:0000313" key="2">
    <source>
        <dbReference type="EMBL" id="CAD8879247.1"/>
    </source>
</evidence>
<organism evidence="2">
    <name type="scientific">Corethron hystrix</name>
    <dbReference type="NCBI Taxonomy" id="216773"/>
    <lineage>
        <taxon>Eukaryota</taxon>
        <taxon>Sar</taxon>
        <taxon>Stramenopiles</taxon>
        <taxon>Ochrophyta</taxon>
        <taxon>Bacillariophyta</taxon>
        <taxon>Coscinodiscophyceae</taxon>
        <taxon>Corethrophycidae</taxon>
        <taxon>Corethrales</taxon>
        <taxon>Corethraceae</taxon>
        <taxon>Corethron</taxon>
    </lineage>
</organism>
<dbReference type="Gene3D" id="2.30.29.30">
    <property type="entry name" value="Pleckstrin-homology domain (PH domain)/Phosphotyrosine-binding domain (PTB)"/>
    <property type="match status" value="1"/>
</dbReference>
<dbReference type="EMBL" id="HBFR01008894">
    <property type="protein sequence ID" value="CAD8879247.1"/>
    <property type="molecule type" value="Transcribed_RNA"/>
</dbReference>
<reference evidence="2" key="1">
    <citation type="submission" date="2021-01" db="EMBL/GenBank/DDBJ databases">
        <authorList>
            <person name="Corre E."/>
            <person name="Pelletier E."/>
            <person name="Niang G."/>
            <person name="Scheremetjew M."/>
            <person name="Finn R."/>
            <person name="Kale V."/>
            <person name="Holt S."/>
            <person name="Cochrane G."/>
            <person name="Meng A."/>
            <person name="Brown T."/>
            <person name="Cohen L."/>
        </authorList>
    </citation>
    <scope>NUCLEOTIDE SEQUENCE</scope>
    <source>
        <strain evidence="2">308</strain>
    </source>
</reference>
<name>A0A7S1B9G8_9STRA</name>
<feature type="compositionally biased region" description="Polar residues" evidence="1">
    <location>
        <begin position="195"/>
        <end position="205"/>
    </location>
</feature>
<accession>A0A7S1B9G8</accession>
<sequence length="680" mass="74413">MSNPMITMGALNAALTEHCIHDGENSISSSAEGRIPAHLRTLSCSRSRSIPKYSDNEEMNGGELNSSAVSFPNQLTLTELAAERRKRAVSERLNGKEDVEDKREEIAATKGKRGKMEVLGSKQLWRMPPRTLTPNPTPTSLLMAPASPAHSAPTLDNNTHCFLHPRVCATIQSDKSPHRPPVHPSISDPTPPLRNTPSISTQRTLHSPRGSHATSADEAATHPFLAISLDLDRLRGARPGAAAMHDAARAHVGEELSALAELVPDVNEESNNGHCTPRGWRVRAKMVARRWQEDKIEENKKEEGQEVVLGEEMYDQDKNMQQVLGYKKGSFERLRQEEQCATSMSEQEVVAMLSNVVGGKVGAFEGGGADDNTDDSDTEHGGMGGMSEAVVHCLGGGIATQATFDEESRIGIPACSVDARRAVSATASTSLPVMAIGISPSRDYLLARDIHLNNTGSFDRGVVNNGSRRFFEQEEPRKSVVVRPPRVTEGVTIPENVEFFRPAEGCRNASDFIVRCFVARLRSGITVVKHGRSRWCKSRLRILHVHIDGKSISWKPALGEPHSSKKPPRLDLSTCLEVRHAWSPDPECPGLVGTSILRAKCELQNAHKSFSLIFPKRTVDVTAITADQCKLLMEGMSALCYRLKMANFSRISKQDIESKKSDDEVSNTVSARTVSPMNTP</sequence>
<feature type="region of interest" description="Disordered" evidence="1">
    <location>
        <begin position="656"/>
        <end position="680"/>
    </location>
</feature>
<dbReference type="InterPro" id="IPR011993">
    <property type="entry name" value="PH-like_dom_sf"/>
</dbReference>
<protein>
    <submittedName>
        <fullName evidence="2">Uncharacterized protein</fullName>
    </submittedName>
</protein>
<evidence type="ECO:0000256" key="1">
    <source>
        <dbReference type="SAM" id="MobiDB-lite"/>
    </source>
</evidence>
<proteinExistence type="predicted"/>
<gene>
    <name evidence="2" type="ORF">CHYS00102_LOCUS6431</name>
</gene>
<dbReference type="AlphaFoldDB" id="A0A7S1B9G8"/>